<feature type="domain" description="DUF7711" evidence="2">
    <location>
        <begin position="1"/>
        <end position="196"/>
    </location>
</feature>
<organism evidence="3 4">
    <name type="scientific">Nonomuraea bangladeshensis</name>
    <dbReference type="NCBI Taxonomy" id="404385"/>
    <lineage>
        <taxon>Bacteria</taxon>
        <taxon>Bacillati</taxon>
        <taxon>Actinomycetota</taxon>
        <taxon>Actinomycetes</taxon>
        <taxon>Streptosporangiales</taxon>
        <taxon>Streptosporangiaceae</taxon>
        <taxon>Nonomuraea</taxon>
    </lineage>
</organism>
<sequence>MQYRRAVQRLRRLAETCDQTRRVAAAEPFLRAAYVFGGLLEGADPVDALEVVLVLNLPPEEVTWGSQPPGTAWLVDFLELDKGGIVYWWRSRSDPVWNHHIREPVRFWSVEEGTDQDVLDALRDRRTALLRRETPGSAQDVRARTAEEREAALEHLREVHRSYWDRKWRRDHRGIGRYPEHHLWEAVEGYLELLDLGGEDADGGDESRQGPGVELRPVGEVSEKVD</sequence>
<evidence type="ECO:0000259" key="2">
    <source>
        <dbReference type="Pfam" id="PF24821"/>
    </source>
</evidence>
<comment type="caution">
    <text evidence="3">The sequence shown here is derived from an EMBL/GenBank/DDBJ whole genome shotgun (WGS) entry which is preliminary data.</text>
</comment>
<protein>
    <recommendedName>
        <fullName evidence="2">DUF7711 domain-containing protein</fullName>
    </recommendedName>
</protein>
<dbReference type="RefSeq" id="WP_364461383.1">
    <property type="nucleotide sequence ID" value="NZ_JBFARM010000016.1"/>
</dbReference>
<dbReference type="Pfam" id="PF24821">
    <property type="entry name" value="DUF7711"/>
    <property type="match status" value="1"/>
</dbReference>
<evidence type="ECO:0000313" key="3">
    <source>
        <dbReference type="EMBL" id="MEV4291996.1"/>
    </source>
</evidence>
<dbReference type="EMBL" id="JBFARM010000016">
    <property type="protein sequence ID" value="MEV4291996.1"/>
    <property type="molecule type" value="Genomic_DNA"/>
</dbReference>
<evidence type="ECO:0000313" key="4">
    <source>
        <dbReference type="Proteomes" id="UP001552427"/>
    </source>
</evidence>
<keyword evidence="4" id="KW-1185">Reference proteome</keyword>
<name>A0ABV3HHI0_9ACTN</name>
<proteinExistence type="predicted"/>
<dbReference type="InterPro" id="IPR056128">
    <property type="entry name" value="DUF7711"/>
</dbReference>
<gene>
    <name evidence="3" type="ORF">AB0K40_41380</name>
</gene>
<reference evidence="3 4" key="1">
    <citation type="submission" date="2024-06" db="EMBL/GenBank/DDBJ databases">
        <title>The Natural Products Discovery Center: Release of the First 8490 Sequenced Strains for Exploring Actinobacteria Biosynthetic Diversity.</title>
        <authorList>
            <person name="Kalkreuter E."/>
            <person name="Kautsar S.A."/>
            <person name="Yang D."/>
            <person name="Bader C.D."/>
            <person name="Teijaro C.N."/>
            <person name="Fluegel L."/>
            <person name="Davis C.M."/>
            <person name="Simpson J.R."/>
            <person name="Lauterbach L."/>
            <person name="Steele A.D."/>
            <person name="Gui C."/>
            <person name="Meng S."/>
            <person name="Li G."/>
            <person name="Viehrig K."/>
            <person name="Ye F."/>
            <person name="Su P."/>
            <person name="Kiefer A.F."/>
            <person name="Nichols A."/>
            <person name="Cepeda A.J."/>
            <person name="Yan W."/>
            <person name="Fan B."/>
            <person name="Jiang Y."/>
            <person name="Adhikari A."/>
            <person name="Zheng C.-J."/>
            <person name="Schuster L."/>
            <person name="Cowan T.M."/>
            <person name="Smanski M.J."/>
            <person name="Chevrette M.G."/>
            <person name="De Carvalho L.P.S."/>
            <person name="Shen B."/>
        </authorList>
    </citation>
    <scope>NUCLEOTIDE SEQUENCE [LARGE SCALE GENOMIC DNA]</scope>
    <source>
        <strain evidence="3 4">NPDC049574</strain>
    </source>
</reference>
<accession>A0ABV3HHI0</accession>
<feature type="region of interest" description="Disordered" evidence="1">
    <location>
        <begin position="196"/>
        <end position="226"/>
    </location>
</feature>
<evidence type="ECO:0000256" key="1">
    <source>
        <dbReference type="SAM" id="MobiDB-lite"/>
    </source>
</evidence>
<dbReference type="Proteomes" id="UP001552427">
    <property type="component" value="Unassembled WGS sequence"/>
</dbReference>